<keyword evidence="3" id="KW-1185">Reference proteome</keyword>
<dbReference type="OrthoDB" id="53505at2"/>
<sequence>MRPFVLALALLLPAAHAQINSALLVDPNPDLKFPARNLDVTIPSHGTPLPGVFYLAEGNKPHPTVLLLNGLGSEQNGDLAQTLRRAGWNVLAVHSRGTAGVTGTYTPATATEDAEAESAFVQTNATTYFADPKKVVPLGYSEGATAALALFTQNAQIPAVVLISLPTQGAPGAPKVATRPVLLFSAEDGSAPQTEALLLAIKPTSPHSLHMHMRTDHNYATLRIALQSITVDWLARQFRPEH</sequence>
<keyword evidence="1" id="KW-0732">Signal</keyword>
<accession>E8V4L1</accession>
<dbReference type="KEGG" id="tsa:AciPR4_4087"/>
<dbReference type="GO" id="GO:0052689">
    <property type="term" value="F:carboxylic ester hydrolase activity"/>
    <property type="evidence" value="ECO:0007669"/>
    <property type="project" value="TreeGrafter"/>
</dbReference>
<dbReference type="AlphaFoldDB" id="E8V4L1"/>
<dbReference type="InterPro" id="IPR029058">
    <property type="entry name" value="AB_hydrolase_fold"/>
</dbReference>
<dbReference type="InterPro" id="IPR053145">
    <property type="entry name" value="AB_hydrolase_Est10"/>
</dbReference>
<dbReference type="PANTHER" id="PTHR43265:SF1">
    <property type="entry name" value="ESTERASE ESTD"/>
    <property type="match status" value="1"/>
</dbReference>
<gene>
    <name evidence="2" type="ordered locus">AciPR4_4087</name>
</gene>
<dbReference type="SUPFAM" id="SSF53474">
    <property type="entry name" value="alpha/beta-Hydrolases"/>
    <property type="match status" value="1"/>
</dbReference>
<dbReference type="Gene3D" id="3.40.50.1820">
    <property type="entry name" value="alpha/beta hydrolase"/>
    <property type="match status" value="1"/>
</dbReference>
<reference evidence="2 3" key="1">
    <citation type="journal article" date="2012" name="Stand. Genomic Sci.">
        <title>Complete genome sequence of Terriglobus saanensis type strain SP1PR4(T), an Acidobacteria from tundra soil.</title>
        <authorList>
            <person name="Rawat S.R."/>
            <person name="Mannisto M.K."/>
            <person name="Starovoytov V."/>
            <person name="Goodwin L."/>
            <person name="Nolan M."/>
            <person name="Hauser L."/>
            <person name="Land M."/>
            <person name="Davenport K.W."/>
            <person name="Woyke T."/>
            <person name="Haggblom M.M."/>
        </authorList>
    </citation>
    <scope>NUCLEOTIDE SEQUENCE</scope>
    <source>
        <strain evidence="3">ATCC BAA-1853 / DSM 23119 / SP1PR4</strain>
    </source>
</reference>
<organism evidence="2 3">
    <name type="scientific">Terriglobus saanensis (strain ATCC BAA-1853 / DSM 23119 / SP1PR4)</name>
    <dbReference type="NCBI Taxonomy" id="401053"/>
    <lineage>
        <taxon>Bacteria</taxon>
        <taxon>Pseudomonadati</taxon>
        <taxon>Acidobacteriota</taxon>
        <taxon>Terriglobia</taxon>
        <taxon>Terriglobales</taxon>
        <taxon>Acidobacteriaceae</taxon>
        <taxon>Terriglobus</taxon>
    </lineage>
</organism>
<dbReference type="eggNOG" id="COG1073">
    <property type="taxonomic scope" value="Bacteria"/>
</dbReference>
<evidence type="ECO:0000256" key="1">
    <source>
        <dbReference type="SAM" id="SignalP"/>
    </source>
</evidence>
<protein>
    <submittedName>
        <fullName evidence="2">Histidine triad (HIT) protein</fullName>
    </submittedName>
</protein>
<dbReference type="RefSeq" id="WP_013570565.1">
    <property type="nucleotide sequence ID" value="NC_014963.1"/>
</dbReference>
<evidence type="ECO:0000313" key="3">
    <source>
        <dbReference type="Proteomes" id="UP000006844"/>
    </source>
</evidence>
<dbReference type="EMBL" id="CP002467">
    <property type="protein sequence ID" value="ADV84835.1"/>
    <property type="molecule type" value="Genomic_DNA"/>
</dbReference>
<dbReference type="HOGENOM" id="CLU_080383_0_0_0"/>
<dbReference type="Proteomes" id="UP000006844">
    <property type="component" value="Chromosome"/>
</dbReference>
<evidence type="ECO:0000313" key="2">
    <source>
        <dbReference type="EMBL" id="ADV84835.1"/>
    </source>
</evidence>
<dbReference type="PANTHER" id="PTHR43265">
    <property type="entry name" value="ESTERASE ESTD"/>
    <property type="match status" value="1"/>
</dbReference>
<feature type="chain" id="PRO_5003232885" evidence="1">
    <location>
        <begin position="18"/>
        <end position="242"/>
    </location>
</feature>
<proteinExistence type="predicted"/>
<feature type="signal peptide" evidence="1">
    <location>
        <begin position="1"/>
        <end position="17"/>
    </location>
</feature>
<name>E8V4L1_TERSS</name>
<dbReference type="STRING" id="401053.AciPR4_4087"/>